<dbReference type="Proteomes" id="UP001597403">
    <property type="component" value="Unassembled WGS sequence"/>
</dbReference>
<name>A0ABW4UT32_9BACL</name>
<reference evidence="2" key="1">
    <citation type="journal article" date="2019" name="Int. J. Syst. Evol. Microbiol.">
        <title>The Global Catalogue of Microorganisms (GCM) 10K type strain sequencing project: providing services to taxonomists for standard genome sequencing and annotation.</title>
        <authorList>
            <consortium name="The Broad Institute Genomics Platform"/>
            <consortium name="The Broad Institute Genome Sequencing Center for Infectious Disease"/>
            <person name="Wu L."/>
            <person name="Ma J."/>
        </authorList>
    </citation>
    <scope>NUCLEOTIDE SEQUENCE [LARGE SCALE GENOMIC DNA]</scope>
    <source>
        <strain evidence="2">CGMCC 1.15067</strain>
    </source>
</reference>
<accession>A0ABW4UT32</accession>
<sequence length="285" mass="33520">MEGWIKLHRKMMDNPVVCKDSDHIAVWMYLLLNATHKEYPVLFAGEKIILQPGQLITGRQTISVKLKISESKAQRILKTFESEQQIEQQKSNKNRLISILSWHDYQESEQQNEQQLNNKRTTTEQQVNTNKNVKNIKNDKNVEKEEIKTSRHKRVYDMTSIPYRSANYLFKKILEINPDAKPPNMQKWADDMRLLIENDKRDKHRVAEVIDWIFNDPFWQTNILSPAKLRKQYDTIDTKMKGLIANGKHGGHAQTVERQNRESPYAFLDENKPLVSRVVRDPSLL</sequence>
<protein>
    <submittedName>
        <fullName evidence="1">Uncharacterized protein</fullName>
    </submittedName>
</protein>
<evidence type="ECO:0000313" key="1">
    <source>
        <dbReference type="EMBL" id="MFD1990065.1"/>
    </source>
</evidence>
<keyword evidence="2" id="KW-1185">Reference proteome</keyword>
<evidence type="ECO:0000313" key="2">
    <source>
        <dbReference type="Proteomes" id="UP001597403"/>
    </source>
</evidence>
<dbReference type="RefSeq" id="WP_204823771.1">
    <property type="nucleotide sequence ID" value="NZ_JBHUGF010000010.1"/>
</dbReference>
<organism evidence="1 2">
    <name type="scientific">Paenibacillus nicotianae</name>
    <dbReference type="NCBI Taxonomy" id="1526551"/>
    <lineage>
        <taxon>Bacteria</taxon>
        <taxon>Bacillati</taxon>
        <taxon>Bacillota</taxon>
        <taxon>Bacilli</taxon>
        <taxon>Bacillales</taxon>
        <taxon>Paenibacillaceae</taxon>
        <taxon>Paenibacillus</taxon>
    </lineage>
</organism>
<dbReference type="EMBL" id="JBHUGF010000010">
    <property type="protein sequence ID" value="MFD1990065.1"/>
    <property type="molecule type" value="Genomic_DNA"/>
</dbReference>
<gene>
    <name evidence="1" type="ORF">ACFSGI_08845</name>
</gene>
<comment type="caution">
    <text evidence="1">The sequence shown here is derived from an EMBL/GenBank/DDBJ whole genome shotgun (WGS) entry which is preliminary data.</text>
</comment>
<proteinExistence type="predicted"/>